<feature type="non-terminal residue" evidence="2">
    <location>
        <position position="1"/>
    </location>
</feature>
<dbReference type="OrthoDB" id="10062343at2759"/>
<evidence type="ECO:0000313" key="3">
    <source>
        <dbReference type="Proteomes" id="UP000663823"/>
    </source>
</evidence>
<protein>
    <submittedName>
        <fullName evidence="2">Uncharacterized protein</fullName>
    </submittedName>
</protein>
<dbReference type="Proteomes" id="UP000663882">
    <property type="component" value="Unassembled WGS sequence"/>
</dbReference>
<evidence type="ECO:0000313" key="2">
    <source>
        <dbReference type="EMBL" id="CAF4094762.1"/>
    </source>
</evidence>
<evidence type="ECO:0000313" key="1">
    <source>
        <dbReference type="EMBL" id="CAF1458427.1"/>
    </source>
</evidence>
<proteinExistence type="predicted"/>
<organism evidence="2 3">
    <name type="scientific">Rotaria sordida</name>
    <dbReference type="NCBI Taxonomy" id="392033"/>
    <lineage>
        <taxon>Eukaryota</taxon>
        <taxon>Metazoa</taxon>
        <taxon>Spiralia</taxon>
        <taxon>Gnathifera</taxon>
        <taxon>Rotifera</taxon>
        <taxon>Eurotatoria</taxon>
        <taxon>Bdelloidea</taxon>
        <taxon>Philodinida</taxon>
        <taxon>Philodinidae</taxon>
        <taxon>Rotaria</taxon>
    </lineage>
</organism>
<dbReference type="AlphaFoldDB" id="A0A819UGJ9"/>
<dbReference type="PANTHER" id="PTHR46601:SF1">
    <property type="entry name" value="ADF-H DOMAIN-CONTAINING PROTEIN"/>
    <property type="match status" value="1"/>
</dbReference>
<dbReference type="EMBL" id="CAJNOO010006927">
    <property type="protein sequence ID" value="CAF1458427.1"/>
    <property type="molecule type" value="Genomic_DNA"/>
</dbReference>
<dbReference type="PANTHER" id="PTHR46601">
    <property type="entry name" value="ULP_PROTEASE DOMAIN-CONTAINING PROTEIN"/>
    <property type="match status" value="1"/>
</dbReference>
<comment type="caution">
    <text evidence="2">The sequence shown here is derived from an EMBL/GenBank/DDBJ whole genome shotgun (WGS) entry which is preliminary data.</text>
</comment>
<reference evidence="2" key="1">
    <citation type="submission" date="2021-02" db="EMBL/GenBank/DDBJ databases">
        <authorList>
            <person name="Nowell W R."/>
        </authorList>
    </citation>
    <scope>NUCLEOTIDE SEQUENCE</scope>
</reference>
<dbReference type="EMBL" id="CAJOAX010011496">
    <property type="protein sequence ID" value="CAF4094762.1"/>
    <property type="molecule type" value="Genomic_DNA"/>
</dbReference>
<accession>A0A819UGJ9</accession>
<sequence>MTSIQQGDFLCRTCYEKERHALQLSMISNEGARKDYESMDTDEPIARNTRSTTCAPGQRLNIKFEFEEGGVTSDSESLINNEADETEQLFNQKKAKSLLNDIFSVLGISPVSDIRNTNILQQKVATAIELIRRAADDILKTPKTTLKDYTTSTITVEDTKQLLDGLQLLFKSSDYDEQIRLLTLAPSNWGRLQIQDFFACNQWQARKALLLRSSYGQLSRVTNFDGNQPMDPRLIDEIKRFYEDDGISRKDNLPSKYLEGLLNNQVSRFDEVFWMIWYPSQSSSQNGGDNDNVKSTNNKIALQRIEGSVDDLLEEIDLQWHKFLKHSYTTTQQFEYIKLIKQEASEQNSIVIQMDFSENHNLLIQHEVMQAHWTAAQAAIFTADITVSKDQHHSIAIISDYLSHDVQFVHAAQGVIVSYLRGLHPSVKHFNYVSDGAGQHFKNNKSILNLTYHQSDFGIHASWTFSSTAHGKGPMDGIGAAIKYRATRRVLSGIAEDAILTPEQLYKFAQQDSKIK</sequence>
<dbReference type="Proteomes" id="UP000663823">
    <property type="component" value="Unassembled WGS sequence"/>
</dbReference>
<gene>
    <name evidence="2" type="ORF">OTI717_LOCUS33856</name>
    <name evidence="1" type="ORF">RFH988_LOCUS37053</name>
</gene>
<name>A0A819UGJ9_9BILA</name>